<dbReference type="PANTHER" id="PTHR46889">
    <property type="entry name" value="TRANSPOSASE INSF FOR INSERTION SEQUENCE IS3B-RELATED"/>
    <property type="match status" value="1"/>
</dbReference>
<dbReference type="NCBIfam" id="NF033516">
    <property type="entry name" value="transpos_IS3"/>
    <property type="match status" value="1"/>
</dbReference>
<gene>
    <name evidence="2" type="ORF">GM160_01860</name>
    <name evidence="3" type="ORF">GM160_04120</name>
    <name evidence="4" type="ORF">GM160_05120</name>
</gene>
<dbReference type="Gene3D" id="3.30.420.10">
    <property type="entry name" value="Ribonuclease H-like superfamily/Ribonuclease H"/>
    <property type="match status" value="1"/>
</dbReference>
<protein>
    <submittedName>
        <fullName evidence="4">IS3 family transposase</fullName>
    </submittedName>
</protein>
<dbReference type="InterPro" id="IPR010921">
    <property type="entry name" value="Trp_repressor/repl_initiator"/>
</dbReference>
<reference evidence="4 5" key="1">
    <citation type="submission" date="2019-11" db="EMBL/GenBank/DDBJ databases">
        <authorList>
            <person name="Zhang J."/>
            <person name="Sun C."/>
        </authorList>
    </citation>
    <scope>NUCLEOTIDE SEQUENCE [LARGE SCALE GENOMIC DNA]</scope>
    <source>
        <strain evidence="4">Sp2</strain>
        <strain evidence="5">sp2</strain>
    </source>
</reference>
<dbReference type="Pfam" id="PF13276">
    <property type="entry name" value="HTH_21"/>
    <property type="match status" value="1"/>
</dbReference>
<evidence type="ECO:0000259" key="1">
    <source>
        <dbReference type="PROSITE" id="PS50994"/>
    </source>
</evidence>
<dbReference type="InterPro" id="IPR055247">
    <property type="entry name" value="InsJ-like_HTH"/>
</dbReference>
<dbReference type="SUPFAM" id="SSF53098">
    <property type="entry name" value="Ribonuclease H-like"/>
    <property type="match status" value="1"/>
</dbReference>
<name>A0A6I6D0A2_9GAMM</name>
<sequence>MAKYSLAFKLRVVRHREQSLFGSRTTAAEFGIDHSTVEKWCAAYRLHGEDGLRKRYRQYSSAFKAAVLQRMASEGWSIRQTCAIFNIPAFSTLRQWQRSFAQGGLAELEPKRRGRAVTMAKHTPHTPPLPQRRKAAENMTPQEINDELEYLRAENDYLKKLKGLGPGKAIRREEKARLITELRLRHALKWLLKAAGMPRSVYYYWCRASVRPDRYADEKRRIAAIFHQHRGRYGYRRITWTLRRQGHPLNHKTVQRLMGRLGLACRLRAKRYRSYRGEEGLTAPNRLQRQFETDRPNHKWVTDVTEFKVRGERLYLSPILDLYNQEIVSYEIARSPRLPLVMTMLKRATRRLAPGEAPMLHSDQGWQYRMPPYRQALDQHGIEPSMSRKGNCHDNAVMENFFGILKSECFHGRTFKTVEAFILEIKRYIRYYNHDRIKEKLKGLSPVEYRTQALVPG</sequence>
<dbReference type="PANTHER" id="PTHR46889:SF4">
    <property type="entry name" value="TRANSPOSASE INSO FOR INSERTION SEQUENCE ELEMENT IS911B-RELATED"/>
    <property type="match status" value="1"/>
</dbReference>
<dbReference type="InterPro" id="IPR050900">
    <property type="entry name" value="Transposase_IS3/IS150/IS904"/>
</dbReference>
<dbReference type="EMBL" id="CP046415">
    <property type="protein sequence ID" value="QGT78146.1"/>
    <property type="molecule type" value="Genomic_DNA"/>
</dbReference>
<organism evidence="4 5">
    <name type="scientific">Guyparkeria halophila</name>
    <dbReference type="NCBI Taxonomy" id="47960"/>
    <lineage>
        <taxon>Bacteria</taxon>
        <taxon>Pseudomonadati</taxon>
        <taxon>Pseudomonadota</taxon>
        <taxon>Gammaproteobacteria</taxon>
        <taxon>Chromatiales</taxon>
        <taxon>Thioalkalibacteraceae</taxon>
        <taxon>Guyparkeria</taxon>
    </lineage>
</organism>
<dbReference type="InterPro" id="IPR036397">
    <property type="entry name" value="RNaseH_sf"/>
</dbReference>
<dbReference type="KEGG" id="ghl:GM160_04120"/>
<dbReference type="InterPro" id="IPR036388">
    <property type="entry name" value="WH-like_DNA-bd_sf"/>
</dbReference>
<dbReference type="KEGG" id="ghl:GM160_01860"/>
<dbReference type="Pfam" id="PF13333">
    <property type="entry name" value="rve_2"/>
    <property type="match status" value="1"/>
</dbReference>
<dbReference type="InterPro" id="IPR048020">
    <property type="entry name" value="Transpos_IS3"/>
</dbReference>
<feature type="domain" description="Integrase catalytic" evidence="1">
    <location>
        <begin position="292"/>
        <end position="454"/>
    </location>
</feature>
<dbReference type="Gene3D" id="1.10.10.10">
    <property type="entry name" value="Winged helix-like DNA-binding domain superfamily/Winged helix DNA-binding domain"/>
    <property type="match status" value="2"/>
</dbReference>
<evidence type="ECO:0000313" key="5">
    <source>
        <dbReference type="Proteomes" id="UP000427716"/>
    </source>
</evidence>
<dbReference type="GO" id="GO:0015074">
    <property type="term" value="P:DNA integration"/>
    <property type="evidence" value="ECO:0007669"/>
    <property type="project" value="InterPro"/>
</dbReference>
<dbReference type="InterPro" id="IPR025948">
    <property type="entry name" value="HTH-like_dom"/>
</dbReference>
<dbReference type="Pfam" id="PF13518">
    <property type="entry name" value="HTH_28"/>
    <property type="match status" value="2"/>
</dbReference>
<evidence type="ECO:0000313" key="3">
    <source>
        <dbReference type="EMBL" id="QGT78146.1"/>
    </source>
</evidence>
<proteinExistence type="predicted"/>
<dbReference type="EMBL" id="CP046415">
    <property type="protein sequence ID" value="QGT77734.1"/>
    <property type="molecule type" value="Genomic_DNA"/>
</dbReference>
<dbReference type="KEGG" id="ghl:GM160_05120"/>
<dbReference type="PROSITE" id="PS50994">
    <property type="entry name" value="INTEGRASE"/>
    <property type="match status" value="1"/>
</dbReference>
<dbReference type="EMBL" id="CP046415">
    <property type="protein sequence ID" value="QGT78328.1"/>
    <property type="molecule type" value="Genomic_DNA"/>
</dbReference>
<evidence type="ECO:0000313" key="2">
    <source>
        <dbReference type="EMBL" id="QGT77734.1"/>
    </source>
</evidence>
<dbReference type="Pfam" id="PF00665">
    <property type="entry name" value="rve"/>
    <property type="match status" value="1"/>
</dbReference>
<keyword evidence="5" id="KW-1185">Reference proteome</keyword>
<dbReference type="InterPro" id="IPR001584">
    <property type="entry name" value="Integrase_cat-core"/>
</dbReference>
<dbReference type="RefSeq" id="WP_156227702.1">
    <property type="nucleotide sequence ID" value="NZ_CP046415.1"/>
</dbReference>
<dbReference type="GO" id="GO:0043565">
    <property type="term" value="F:sequence-specific DNA binding"/>
    <property type="evidence" value="ECO:0007669"/>
    <property type="project" value="InterPro"/>
</dbReference>
<accession>A0A6I6D0A2</accession>
<dbReference type="SUPFAM" id="SSF48295">
    <property type="entry name" value="TrpR-like"/>
    <property type="match status" value="2"/>
</dbReference>
<evidence type="ECO:0000313" key="4">
    <source>
        <dbReference type="EMBL" id="QGT78328.1"/>
    </source>
</evidence>
<dbReference type="InterPro" id="IPR012337">
    <property type="entry name" value="RNaseH-like_sf"/>
</dbReference>
<dbReference type="AlphaFoldDB" id="A0A6I6D0A2"/>
<dbReference type="Proteomes" id="UP000427716">
    <property type="component" value="Chromosome"/>
</dbReference>